<dbReference type="Proteomes" id="UP001235939">
    <property type="component" value="Chromosome 07"/>
</dbReference>
<dbReference type="PANTHER" id="PTHR14776">
    <property type="entry name" value="CADHERIN-LIKE AND PC-ESTERASE DOMAIN-CONTAINING PROTEIN 1"/>
    <property type="match status" value="1"/>
</dbReference>
<keyword evidence="2" id="KW-1185">Reference proteome</keyword>
<gene>
    <name evidence="1" type="ORF">LAZ67_7000248</name>
</gene>
<name>A0ABY6KRF5_9ARAC</name>
<evidence type="ECO:0000313" key="1">
    <source>
        <dbReference type="EMBL" id="UYV69690.1"/>
    </source>
</evidence>
<dbReference type="EMBL" id="CP092869">
    <property type="protein sequence ID" value="UYV69690.1"/>
    <property type="molecule type" value="Genomic_DNA"/>
</dbReference>
<organism evidence="1 2">
    <name type="scientific">Cordylochernes scorpioides</name>
    <dbReference type="NCBI Taxonomy" id="51811"/>
    <lineage>
        <taxon>Eukaryota</taxon>
        <taxon>Metazoa</taxon>
        <taxon>Ecdysozoa</taxon>
        <taxon>Arthropoda</taxon>
        <taxon>Chelicerata</taxon>
        <taxon>Arachnida</taxon>
        <taxon>Pseudoscorpiones</taxon>
        <taxon>Cheliferoidea</taxon>
        <taxon>Chernetidae</taxon>
        <taxon>Cordylochernes</taxon>
    </lineage>
</organism>
<protein>
    <submittedName>
        <fullName evidence="1">CPED1</fullName>
    </submittedName>
</protein>
<reference evidence="1 2" key="1">
    <citation type="submission" date="2022-01" db="EMBL/GenBank/DDBJ databases">
        <title>A chromosomal length assembly of Cordylochernes scorpioides.</title>
        <authorList>
            <person name="Zeh D."/>
            <person name="Zeh J."/>
        </authorList>
    </citation>
    <scope>NUCLEOTIDE SEQUENCE [LARGE SCALE GENOMIC DNA]</scope>
    <source>
        <strain evidence="1">IN4F17</strain>
        <tissue evidence="1">Whole Body</tissue>
    </source>
</reference>
<evidence type="ECO:0000313" key="2">
    <source>
        <dbReference type="Proteomes" id="UP001235939"/>
    </source>
</evidence>
<dbReference type="PANTHER" id="PTHR14776:SF1">
    <property type="entry name" value="CADHERIN-LIKE AND PC-ESTERASE DOMAIN-CONTAINING PROTEIN 1"/>
    <property type="match status" value="1"/>
</dbReference>
<proteinExistence type="predicted"/>
<accession>A0ABY6KRF5</accession>
<sequence>MTYPRTKLTYEEGFYNVKCCREKLQAIRLFMKTLGSGFHQPVAGVHTLTMLLFVGDSTNRGMMHYLMERLNGSLTSSDKTHHIRLYPDLNRGRTFIGFSYYPQFWLPTNQRPVFDKALYQLIQRSRPLANDTSTVLVVGGVHWLATQHLHMLLRALKVEKLQAIRLFMKTLGSGFHQPVAGVHTLTMEDQRKLLLHSLGLAEFARHYNIEVIETFNMTVARYKDFLQGKCACHFHRVRIAPESTV</sequence>